<dbReference type="EMBL" id="CP035945">
    <property type="protein sequence ID" value="QBE95723.1"/>
    <property type="molecule type" value="Genomic_DNA"/>
</dbReference>
<evidence type="ECO:0000313" key="2">
    <source>
        <dbReference type="EMBL" id="QBE95723.1"/>
    </source>
</evidence>
<evidence type="ECO:0000313" key="3">
    <source>
        <dbReference type="Proteomes" id="UP000289794"/>
    </source>
</evidence>
<keyword evidence="1" id="KW-0812">Transmembrane</keyword>
<dbReference type="RefSeq" id="WP_130180164.1">
    <property type="nucleotide sequence ID" value="NZ_CP035945.1"/>
</dbReference>
<feature type="transmembrane region" description="Helical" evidence="1">
    <location>
        <begin position="21"/>
        <end position="40"/>
    </location>
</feature>
<evidence type="ECO:0000256" key="1">
    <source>
        <dbReference type="SAM" id="Phobius"/>
    </source>
</evidence>
<accession>A0A4P6LX63</accession>
<sequence length="177" mass="20623">MKKDSDITKKQLFWRVMKIPVIVMTCILGSILLIFLFLGVSGRNSIGITAGLVAADAFLYLVIVGTIFYYPYTGIRLLISQEQYLNRSFENEMRGNCLGEDGKYIACDWYVSQDKGYLYIFHRDAVKEMGEIYRKDTTHYGMQIVLKTDEVRRILSPWDDRELKRLRNWYYGEGGQV</sequence>
<keyword evidence="1" id="KW-0472">Membrane</keyword>
<name>A0A4P6LX63_9FIRM</name>
<organism evidence="2 3">
    <name type="scientific">Blautia producta</name>
    <dbReference type="NCBI Taxonomy" id="33035"/>
    <lineage>
        <taxon>Bacteria</taxon>
        <taxon>Bacillati</taxon>
        <taxon>Bacillota</taxon>
        <taxon>Clostridia</taxon>
        <taxon>Lachnospirales</taxon>
        <taxon>Lachnospiraceae</taxon>
        <taxon>Blautia</taxon>
    </lineage>
</organism>
<protein>
    <submittedName>
        <fullName evidence="2">Uncharacterized protein</fullName>
    </submittedName>
</protein>
<dbReference type="AlphaFoldDB" id="A0A4P6LX63"/>
<proteinExistence type="predicted"/>
<keyword evidence="1" id="KW-1133">Transmembrane helix</keyword>
<dbReference type="Proteomes" id="UP000289794">
    <property type="component" value="Chromosome"/>
</dbReference>
<gene>
    <name evidence="2" type="ORF">PMF13cell1_01247</name>
</gene>
<feature type="transmembrane region" description="Helical" evidence="1">
    <location>
        <begin position="46"/>
        <end position="70"/>
    </location>
</feature>
<dbReference type="KEGG" id="bpro:PMF13cell1_01247"/>
<reference evidence="2 3" key="1">
    <citation type="submission" date="2019-01" db="EMBL/GenBank/DDBJ databases">
        <title>PMF-metabolizing Aryl O-demethylase.</title>
        <authorList>
            <person name="Kim M."/>
        </authorList>
    </citation>
    <scope>NUCLEOTIDE SEQUENCE [LARGE SCALE GENOMIC DNA]</scope>
    <source>
        <strain evidence="2 3">PMF1</strain>
    </source>
</reference>